<accession>A0A2H3J1V4</accession>
<dbReference type="AlphaFoldDB" id="A0A2H3J1V4"/>
<feature type="region of interest" description="Disordered" evidence="1">
    <location>
        <begin position="442"/>
        <end position="520"/>
    </location>
</feature>
<dbReference type="Gene3D" id="3.30.1370.50">
    <property type="entry name" value="R3H-like domain"/>
    <property type="match status" value="1"/>
</dbReference>
<feature type="compositionally biased region" description="Basic residues" evidence="1">
    <location>
        <begin position="658"/>
        <end position="668"/>
    </location>
</feature>
<reference evidence="4 5" key="1">
    <citation type="journal article" date="2012" name="Science">
        <title>The Paleozoic origin of enzymatic lignin decomposition reconstructed from 31 fungal genomes.</title>
        <authorList>
            <person name="Floudas D."/>
            <person name="Binder M."/>
            <person name="Riley R."/>
            <person name="Barry K."/>
            <person name="Blanchette R.A."/>
            <person name="Henrissat B."/>
            <person name="Martinez A.T."/>
            <person name="Otillar R."/>
            <person name="Spatafora J.W."/>
            <person name="Yadav J.S."/>
            <person name="Aerts A."/>
            <person name="Benoit I."/>
            <person name="Boyd A."/>
            <person name="Carlson A."/>
            <person name="Copeland A."/>
            <person name="Coutinho P.M."/>
            <person name="de Vries R.P."/>
            <person name="Ferreira P."/>
            <person name="Findley K."/>
            <person name="Foster B."/>
            <person name="Gaskell J."/>
            <person name="Glotzer D."/>
            <person name="Gorecki P."/>
            <person name="Heitman J."/>
            <person name="Hesse C."/>
            <person name="Hori C."/>
            <person name="Igarashi K."/>
            <person name="Jurgens J.A."/>
            <person name="Kallen N."/>
            <person name="Kersten P."/>
            <person name="Kohler A."/>
            <person name="Kuees U."/>
            <person name="Kumar T.K.A."/>
            <person name="Kuo A."/>
            <person name="LaButti K."/>
            <person name="Larrondo L.F."/>
            <person name="Lindquist E."/>
            <person name="Ling A."/>
            <person name="Lombard V."/>
            <person name="Lucas S."/>
            <person name="Lundell T."/>
            <person name="Martin R."/>
            <person name="McLaughlin D.J."/>
            <person name="Morgenstern I."/>
            <person name="Morin E."/>
            <person name="Murat C."/>
            <person name="Nagy L.G."/>
            <person name="Nolan M."/>
            <person name="Ohm R.A."/>
            <person name="Patyshakuliyeva A."/>
            <person name="Rokas A."/>
            <person name="Ruiz-Duenas F.J."/>
            <person name="Sabat G."/>
            <person name="Salamov A."/>
            <person name="Samejima M."/>
            <person name="Schmutz J."/>
            <person name="Slot J.C."/>
            <person name="St John F."/>
            <person name="Stenlid J."/>
            <person name="Sun H."/>
            <person name="Sun S."/>
            <person name="Syed K."/>
            <person name="Tsang A."/>
            <person name="Wiebenga A."/>
            <person name="Young D."/>
            <person name="Pisabarro A."/>
            <person name="Eastwood D.C."/>
            <person name="Martin F."/>
            <person name="Cullen D."/>
            <person name="Grigoriev I.V."/>
            <person name="Hibbett D.S."/>
        </authorList>
    </citation>
    <scope>NUCLEOTIDE SEQUENCE [LARGE SCALE GENOMIC DNA]</scope>
    <source>
        <strain evidence="4 5">MD-104</strain>
    </source>
</reference>
<dbReference type="STRING" id="742152.A0A2H3J1V4"/>
<dbReference type="Proteomes" id="UP000218811">
    <property type="component" value="Unassembled WGS sequence"/>
</dbReference>
<evidence type="ECO:0000313" key="5">
    <source>
        <dbReference type="Proteomes" id="UP000218811"/>
    </source>
</evidence>
<dbReference type="SUPFAM" id="SSF82708">
    <property type="entry name" value="R3H domain"/>
    <property type="match status" value="1"/>
</dbReference>
<evidence type="ECO:0000256" key="1">
    <source>
        <dbReference type="SAM" id="MobiDB-lite"/>
    </source>
</evidence>
<feature type="compositionally biased region" description="Basic and acidic residues" evidence="1">
    <location>
        <begin position="484"/>
        <end position="505"/>
    </location>
</feature>
<evidence type="ECO:0000259" key="2">
    <source>
        <dbReference type="PROSITE" id="PS50174"/>
    </source>
</evidence>
<feature type="region of interest" description="Disordered" evidence="1">
    <location>
        <begin position="577"/>
        <end position="687"/>
    </location>
</feature>
<feature type="region of interest" description="Disordered" evidence="1">
    <location>
        <begin position="334"/>
        <end position="397"/>
    </location>
</feature>
<feature type="region of interest" description="Disordered" evidence="1">
    <location>
        <begin position="1"/>
        <end position="118"/>
    </location>
</feature>
<feature type="compositionally biased region" description="Polar residues" evidence="1">
    <location>
        <begin position="907"/>
        <end position="917"/>
    </location>
</feature>
<feature type="region of interest" description="Disordered" evidence="1">
    <location>
        <begin position="192"/>
        <end position="212"/>
    </location>
</feature>
<feature type="compositionally biased region" description="Acidic residues" evidence="1">
    <location>
        <begin position="577"/>
        <end position="602"/>
    </location>
</feature>
<feature type="compositionally biased region" description="Basic residues" evidence="1">
    <location>
        <begin position="24"/>
        <end position="34"/>
    </location>
</feature>
<dbReference type="InterPro" id="IPR001374">
    <property type="entry name" value="R3H_dom"/>
</dbReference>
<dbReference type="PROSITE" id="PS51061">
    <property type="entry name" value="R3H"/>
    <property type="match status" value="1"/>
</dbReference>
<dbReference type="InterPro" id="IPR036867">
    <property type="entry name" value="R3H_dom_sf"/>
</dbReference>
<evidence type="ECO:0008006" key="6">
    <source>
        <dbReference type="Google" id="ProtNLM"/>
    </source>
</evidence>
<organism evidence="4 5">
    <name type="scientific">Wolfiporia cocos (strain MD-104)</name>
    <name type="common">Brown rot fungus</name>
    <dbReference type="NCBI Taxonomy" id="742152"/>
    <lineage>
        <taxon>Eukaryota</taxon>
        <taxon>Fungi</taxon>
        <taxon>Dikarya</taxon>
        <taxon>Basidiomycota</taxon>
        <taxon>Agaricomycotina</taxon>
        <taxon>Agaricomycetes</taxon>
        <taxon>Polyporales</taxon>
        <taxon>Phaeolaceae</taxon>
        <taxon>Wolfiporia</taxon>
    </lineage>
</organism>
<dbReference type="InterPro" id="IPR051189">
    <property type="entry name" value="Splicing_assoc_domain"/>
</dbReference>
<feature type="region of interest" description="Disordered" evidence="1">
    <location>
        <begin position="903"/>
        <end position="928"/>
    </location>
</feature>
<feature type="domain" description="G-patch" evidence="2">
    <location>
        <begin position="936"/>
        <end position="980"/>
    </location>
</feature>
<feature type="domain" description="R3H" evidence="3">
    <location>
        <begin position="816"/>
        <end position="880"/>
    </location>
</feature>
<feature type="compositionally biased region" description="Basic and acidic residues" evidence="1">
    <location>
        <begin position="91"/>
        <end position="101"/>
    </location>
</feature>
<dbReference type="PANTHER" id="PTHR14195">
    <property type="entry name" value="G PATCH DOMAIN CONTAINING PROTEIN 2"/>
    <property type="match status" value="1"/>
</dbReference>
<feature type="compositionally biased region" description="Basic residues" evidence="1">
    <location>
        <begin position="460"/>
        <end position="471"/>
    </location>
</feature>
<sequence length="980" mass="107502">MNRGSNHRGRGASRGTPRGNHPGGRGRGRGRGRGGPRGGRGRGAPRFDEFDLPILQWPDNEPPSMRGTNAPRARGRGRGPDTNSSYTSHIPGRESDNDRGRGRGRGRGGHFAGPYDYGRGRSRRGNVVFRPNIPLSKLLEEDRPLLKPIVFVRSVYTATLFQEEEDILQPIVEPVDDDELSHVPTADQITRIFGGDEEANGDSSSSEEEEQLEEIDFTDIGKLQAEVDAAAAASAFLSDKQQTASITEVTTTEEKFTGFYVDTTPAQRQEEAIMVDRVEGVLGEDDEEVIVYVAPHPRSSNARSLAPDPPSTQAHEHLTTSIVTGTTITQISVAEKGPSETSLCHIPESLPASSSPPPLTTSSSALADSIQPGDPVQTRDRDSTMTGDRSKAEVSVTTGDLAVIKEPAITEASIEVGPTAPSAPPLPAAPSFDSISFSFGQTPRKQQSKKIFPVGGPRSLLKRSKVRRRSTRGFGSYGAMMSEAHLRDDIPERDPRESEQRRGDSDVNWGDSDSDEEKGNVAQDALDELSNGMAGMDLDEDIDLDAMKRFVHSMSAEGAQHTTMDDVADIERMKIEDEEEGMGGSADDSDDDHDTSSDEDAEVERAFKAEERALVGEVDDQGGEYGAKQEDARDNGDEEEESWEEEHTPNTWFQTKLAKMRANAKGKHRATERDDSSDEAMSVQMTWSDKDDNRFGKIEEILKEEQYLRRLPHNKRAKRYARKQFEANQNSDFDGDEFEVMMEPAPCAKDKYVPPELREQWEKDRQKKAENKRKRAEERRKLAADPLSVHEGGKKGRKAVLAAAKLNDTEEVPNRTIDLAALVQQIRRFLADIGGEDTMALPPADKDTRAKVHKLAAAFNLKSESKGKGEARYTTLVKTTKSGIGINEKRIKRIMKGTDNFQARFGSDTTKSKNPTSLAKHREGEEVGKAAPKIGESNVGFKMLAAMGWAEGDRIGLTGGLDAPLTAIMKKTKLGLGATL</sequence>
<feature type="compositionally biased region" description="Basic residues" evidence="1">
    <location>
        <begin position="1"/>
        <end position="11"/>
    </location>
</feature>
<protein>
    <recommendedName>
        <fullName evidence="6">Protein SQS1</fullName>
    </recommendedName>
</protein>
<dbReference type="OMA" id="AMSVQMT"/>
<proteinExistence type="predicted"/>
<feature type="compositionally biased region" description="Acidic residues" evidence="1">
    <location>
        <begin position="195"/>
        <end position="212"/>
    </location>
</feature>
<dbReference type="SMART" id="SM00443">
    <property type="entry name" value="G_patch"/>
    <property type="match status" value="1"/>
</dbReference>
<evidence type="ECO:0000259" key="3">
    <source>
        <dbReference type="PROSITE" id="PS51061"/>
    </source>
</evidence>
<evidence type="ECO:0000313" key="4">
    <source>
        <dbReference type="EMBL" id="PCH35961.1"/>
    </source>
</evidence>
<gene>
    <name evidence="4" type="ORF">WOLCODRAFT_134020</name>
</gene>
<feature type="region of interest" description="Disordered" evidence="1">
    <location>
        <begin position="753"/>
        <end position="782"/>
    </location>
</feature>
<feature type="compositionally biased region" description="Basic and acidic residues" evidence="1">
    <location>
        <begin position="377"/>
        <end position="392"/>
    </location>
</feature>
<dbReference type="PROSITE" id="PS50174">
    <property type="entry name" value="G_PATCH"/>
    <property type="match status" value="1"/>
</dbReference>
<keyword evidence="5" id="KW-1185">Reference proteome</keyword>
<dbReference type="InterPro" id="IPR000467">
    <property type="entry name" value="G_patch_dom"/>
</dbReference>
<dbReference type="EMBL" id="KB467865">
    <property type="protein sequence ID" value="PCH35961.1"/>
    <property type="molecule type" value="Genomic_DNA"/>
</dbReference>
<dbReference type="Pfam" id="PF01424">
    <property type="entry name" value="R3H"/>
    <property type="match status" value="1"/>
</dbReference>
<feature type="compositionally biased region" description="Basic and acidic residues" evidence="1">
    <location>
        <begin position="603"/>
        <end position="614"/>
    </location>
</feature>
<dbReference type="OrthoDB" id="21470at2759"/>
<dbReference type="GO" id="GO:0003676">
    <property type="term" value="F:nucleic acid binding"/>
    <property type="evidence" value="ECO:0007669"/>
    <property type="project" value="UniProtKB-UniRule"/>
</dbReference>
<name>A0A2H3J1V4_WOLCO</name>